<evidence type="ECO:0000256" key="7">
    <source>
        <dbReference type="ARBA" id="ARBA00023125"/>
    </source>
</evidence>
<proteinExistence type="inferred from homology"/>
<comment type="similarity">
    <text evidence="2">Belongs to the GLI C2H2-type zinc-finger protein family.</text>
</comment>
<dbReference type="PANTHER" id="PTHR45718">
    <property type="entry name" value="TRANSCRIPTIONAL ACTIVATOR CUBITUS INTERRUPTUS"/>
    <property type="match status" value="1"/>
</dbReference>
<evidence type="ECO:0000256" key="5">
    <source>
        <dbReference type="ARBA" id="ARBA00022771"/>
    </source>
</evidence>
<accession>A0A0L0HL89</accession>
<feature type="region of interest" description="Disordered" evidence="10">
    <location>
        <begin position="56"/>
        <end position="88"/>
    </location>
</feature>
<evidence type="ECO:0000256" key="1">
    <source>
        <dbReference type="ARBA" id="ARBA00004123"/>
    </source>
</evidence>
<feature type="region of interest" description="Disordered" evidence="10">
    <location>
        <begin position="381"/>
        <end position="464"/>
    </location>
</feature>
<dbReference type="OMA" id="FKVHVSQ"/>
<comment type="subcellular location">
    <subcellularLocation>
        <location evidence="1">Nucleus</location>
    </subcellularLocation>
</comment>
<dbReference type="GO" id="GO:0000981">
    <property type="term" value="F:DNA-binding transcription factor activity, RNA polymerase II-specific"/>
    <property type="evidence" value="ECO:0007669"/>
    <property type="project" value="TreeGrafter"/>
</dbReference>
<dbReference type="GO" id="GO:0005634">
    <property type="term" value="C:nucleus"/>
    <property type="evidence" value="ECO:0007669"/>
    <property type="project" value="UniProtKB-SubCell"/>
</dbReference>
<dbReference type="eggNOG" id="KOG1721">
    <property type="taxonomic scope" value="Eukaryota"/>
</dbReference>
<keyword evidence="3" id="KW-0479">Metal-binding</keyword>
<dbReference type="Proteomes" id="UP000053201">
    <property type="component" value="Unassembled WGS sequence"/>
</dbReference>
<evidence type="ECO:0000256" key="4">
    <source>
        <dbReference type="ARBA" id="ARBA00022737"/>
    </source>
</evidence>
<sequence>MEPSLDELFLSATAAVTAPLLDPSSFQTHHHDIDTHMLDFDMSFFEDFNTHQQLLHDEQPPHTPQGHEQQQQHQQQQQQHEQEQQQTAGPVNVTVTDMSSMHSPTVHAFVSNGAQLVSSSSSSIPNDSMMISSPTEPTMSLNPPSGTSLPSTTSPWGSLPSEPKVMRLSRHRRVASIGSPSGNDKPHHLRSPSFQVLSPGGSLSGGEQTMDQLKKNVFRPSHRRGMSVGGHSLNTGQMAAHPSVSALKSPPLQRQNSNPLSSPKSPSSPSPTSPWLQQQQHQSPTSTHIRTPPRASLPDISDPPQPTVQASRTHNMGHRRGYSIGTFAPEPASHLPHSPVNDPALVAIGFSMAARRQHSTDSIPSSATNAAVHARQLALGHRRGSSLGHGLASPGAQMLSSPQLDPHMHLGSGSMQVLHSPTASSVQWSAPSSPGPAFQQQNHSRRESHSSQASFLHSPSLTSTSDVDPQVLETFVNMQLHADAEFPSAGSSDLHGLGTGSSEMTAQIQQRELSILTDLQGGMYPFGMEELGMDMDELGMGMASEDHSNPPTTTTSGSDDFLHTPLGLPDAAALAAEALLGASNKDAMMVSTPKSQPPGLSPTKEEPKEEDEEDGSGNSCAEDEEDAEETSAAIEQVEHRCRWTNCDELFDTVEELVSHISDLHIGSGKATYKCEWANCTRNQRPFTKRHKIHNHLRIHTGERPFECPVPDCGKKFSRQDGLNTHIRTHSNIKPYVCGFFGCGKAYYHSRSLRKHEKSHLHPVLLPMNLLPMFNQHPQQQPMVQHGKMMVVDNGFYMSHPAGYDQIPIVPSQNWETDGRYLQ</sequence>
<feature type="compositionally biased region" description="Polar residues" evidence="10">
    <location>
        <begin position="549"/>
        <end position="558"/>
    </location>
</feature>
<dbReference type="RefSeq" id="XP_016610240.1">
    <property type="nucleotide sequence ID" value="XM_016750972.1"/>
</dbReference>
<dbReference type="InterPro" id="IPR056436">
    <property type="entry name" value="Znf-C2H2_ZIC1-5/GLI1-3-like"/>
</dbReference>
<feature type="compositionally biased region" description="Polar residues" evidence="10">
    <location>
        <begin position="413"/>
        <end position="442"/>
    </location>
</feature>
<feature type="region of interest" description="Disordered" evidence="10">
    <location>
        <begin position="221"/>
        <end position="340"/>
    </location>
</feature>
<dbReference type="GO" id="GO:0008270">
    <property type="term" value="F:zinc ion binding"/>
    <property type="evidence" value="ECO:0007669"/>
    <property type="project" value="UniProtKB-KW"/>
</dbReference>
<dbReference type="OrthoDB" id="654211at2759"/>
<protein>
    <recommendedName>
        <fullName evidence="11">C2H2-type domain-containing protein</fullName>
    </recommendedName>
</protein>
<feature type="domain" description="C2H2-type" evidence="11">
    <location>
        <begin position="705"/>
        <end position="734"/>
    </location>
</feature>
<dbReference type="InterPro" id="IPR013087">
    <property type="entry name" value="Znf_C2H2_type"/>
</dbReference>
<feature type="compositionally biased region" description="Low complexity" evidence="10">
    <location>
        <begin position="64"/>
        <end position="79"/>
    </location>
</feature>
<feature type="domain" description="C2H2-type" evidence="11">
    <location>
        <begin position="672"/>
        <end position="704"/>
    </location>
</feature>
<dbReference type="GO" id="GO:0000978">
    <property type="term" value="F:RNA polymerase II cis-regulatory region sequence-specific DNA binding"/>
    <property type="evidence" value="ECO:0007669"/>
    <property type="project" value="TreeGrafter"/>
</dbReference>
<dbReference type="Pfam" id="PF00096">
    <property type="entry name" value="zf-C2H2"/>
    <property type="match status" value="1"/>
</dbReference>
<feature type="compositionally biased region" description="Low complexity" evidence="10">
    <location>
        <begin position="273"/>
        <end position="287"/>
    </location>
</feature>
<feature type="compositionally biased region" description="Low complexity" evidence="10">
    <location>
        <begin position="118"/>
        <end position="161"/>
    </location>
</feature>
<dbReference type="Pfam" id="PF23561">
    <property type="entry name" value="zf-C2H2_15"/>
    <property type="match status" value="1"/>
</dbReference>
<evidence type="ECO:0000259" key="11">
    <source>
        <dbReference type="PROSITE" id="PS50157"/>
    </source>
</evidence>
<dbReference type="PANTHER" id="PTHR45718:SF8">
    <property type="entry name" value="GLIS FAMILY ZINC FINGER 2"/>
    <property type="match status" value="1"/>
</dbReference>
<dbReference type="InParanoid" id="A0A0L0HL89"/>
<feature type="region of interest" description="Disordered" evidence="10">
    <location>
        <begin position="543"/>
        <end position="562"/>
    </location>
</feature>
<evidence type="ECO:0000256" key="2">
    <source>
        <dbReference type="ARBA" id="ARBA00010831"/>
    </source>
</evidence>
<dbReference type="SMART" id="SM00355">
    <property type="entry name" value="ZnF_C2H2"/>
    <property type="match status" value="4"/>
</dbReference>
<dbReference type="PROSITE" id="PS50157">
    <property type="entry name" value="ZINC_FINGER_C2H2_2"/>
    <property type="match status" value="4"/>
</dbReference>
<feature type="compositionally biased region" description="Polar residues" evidence="10">
    <location>
        <begin position="450"/>
        <end position="464"/>
    </location>
</feature>
<keyword evidence="5 9" id="KW-0863">Zinc-finger</keyword>
<evidence type="ECO:0000256" key="9">
    <source>
        <dbReference type="PROSITE-ProRule" id="PRU00042"/>
    </source>
</evidence>
<keyword evidence="8" id="KW-0539">Nucleus</keyword>
<dbReference type="EMBL" id="KQ257453">
    <property type="protein sequence ID" value="KND02201.1"/>
    <property type="molecule type" value="Genomic_DNA"/>
</dbReference>
<feature type="domain" description="C2H2-type" evidence="11">
    <location>
        <begin position="735"/>
        <end position="766"/>
    </location>
</feature>
<dbReference type="AlphaFoldDB" id="A0A0L0HL89"/>
<dbReference type="Gene3D" id="3.30.160.60">
    <property type="entry name" value="Classic Zinc Finger"/>
    <property type="match status" value="4"/>
</dbReference>
<feature type="domain" description="C2H2-type" evidence="11">
    <location>
        <begin position="639"/>
        <end position="669"/>
    </location>
</feature>
<evidence type="ECO:0000256" key="3">
    <source>
        <dbReference type="ARBA" id="ARBA00022723"/>
    </source>
</evidence>
<dbReference type="GeneID" id="27686256"/>
<evidence type="ECO:0000256" key="6">
    <source>
        <dbReference type="ARBA" id="ARBA00022833"/>
    </source>
</evidence>
<dbReference type="SUPFAM" id="SSF57667">
    <property type="entry name" value="beta-beta-alpha zinc fingers"/>
    <property type="match status" value="3"/>
</dbReference>
<feature type="region of interest" description="Disordered" evidence="10">
    <location>
        <begin position="588"/>
        <end position="632"/>
    </location>
</feature>
<dbReference type="VEuPathDB" id="FungiDB:SPPG_02687"/>
<evidence type="ECO:0000313" key="13">
    <source>
        <dbReference type="Proteomes" id="UP000053201"/>
    </source>
</evidence>
<organism evidence="12 13">
    <name type="scientific">Spizellomyces punctatus (strain DAOM BR117)</name>
    <dbReference type="NCBI Taxonomy" id="645134"/>
    <lineage>
        <taxon>Eukaryota</taxon>
        <taxon>Fungi</taxon>
        <taxon>Fungi incertae sedis</taxon>
        <taxon>Chytridiomycota</taxon>
        <taxon>Chytridiomycota incertae sedis</taxon>
        <taxon>Chytridiomycetes</taxon>
        <taxon>Spizellomycetales</taxon>
        <taxon>Spizellomycetaceae</taxon>
        <taxon>Spizellomyces</taxon>
    </lineage>
</organism>
<feature type="region of interest" description="Disordered" evidence="10">
    <location>
        <begin position="117"/>
        <end position="209"/>
    </location>
</feature>
<gene>
    <name evidence="12" type="ORF">SPPG_02687</name>
</gene>
<evidence type="ECO:0000256" key="8">
    <source>
        <dbReference type="ARBA" id="ARBA00023242"/>
    </source>
</evidence>
<keyword evidence="4" id="KW-0677">Repeat</keyword>
<dbReference type="InterPro" id="IPR036236">
    <property type="entry name" value="Znf_C2H2_sf"/>
</dbReference>
<dbReference type="PROSITE" id="PS00028">
    <property type="entry name" value="ZINC_FINGER_C2H2_1"/>
    <property type="match status" value="3"/>
</dbReference>
<evidence type="ECO:0000256" key="10">
    <source>
        <dbReference type="SAM" id="MobiDB-lite"/>
    </source>
</evidence>
<dbReference type="STRING" id="645134.A0A0L0HL89"/>
<name>A0A0L0HL89_SPIPD</name>
<keyword evidence="6" id="KW-0862">Zinc</keyword>
<keyword evidence="13" id="KW-1185">Reference proteome</keyword>
<evidence type="ECO:0000313" key="12">
    <source>
        <dbReference type="EMBL" id="KND02201.1"/>
    </source>
</evidence>
<feature type="compositionally biased region" description="Acidic residues" evidence="10">
    <location>
        <begin position="608"/>
        <end position="629"/>
    </location>
</feature>
<dbReference type="FunFam" id="3.30.160.60:FF:000125">
    <property type="entry name" value="Putative zinc finger protein 143"/>
    <property type="match status" value="1"/>
</dbReference>
<dbReference type="InterPro" id="IPR043359">
    <property type="entry name" value="GLI-like"/>
</dbReference>
<reference evidence="12 13" key="1">
    <citation type="submission" date="2009-08" db="EMBL/GenBank/DDBJ databases">
        <title>The Genome Sequence of Spizellomyces punctatus strain DAOM BR117.</title>
        <authorList>
            <consortium name="The Broad Institute Genome Sequencing Platform"/>
            <person name="Russ C."/>
            <person name="Cuomo C."/>
            <person name="Shea T."/>
            <person name="Young S.K."/>
            <person name="Zeng Q."/>
            <person name="Koehrsen M."/>
            <person name="Haas B."/>
            <person name="Borodovsky M."/>
            <person name="Guigo R."/>
            <person name="Alvarado L."/>
            <person name="Berlin A."/>
            <person name="Bochicchio J."/>
            <person name="Borenstein D."/>
            <person name="Chapman S."/>
            <person name="Chen Z."/>
            <person name="Engels R."/>
            <person name="Freedman E."/>
            <person name="Gellesch M."/>
            <person name="Goldberg J."/>
            <person name="Griggs A."/>
            <person name="Gujja S."/>
            <person name="Heiman D."/>
            <person name="Hepburn T."/>
            <person name="Howarth C."/>
            <person name="Jen D."/>
            <person name="Larson L."/>
            <person name="Lewis B."/>
            <person name="Mehta T."/>
            <person name="Park D."/>
            <person name="Pearson M."/>
            <person name="Roberts A."/>
            <person name="Saif S."/>
            <person name="Shenoy N."/>
            <person name="Sisk P."/>
            <person name="Stolte C."/>
            <person name="Sykes S."/>
            <person name="Thomson T."/>
            <person name="Walk T."/>
            <person name="White J."/>
            <person name="Yandava C."/>
            <person name="Burger G."/>
            <person name="Gray M.W."/>
            <person name="Holland P.W.H."/>
            <person name="King N."/>
            <person name="Lang F.B.F."/>
            <person name="Roger A.J."/>
            <person name="Ruiz-Trillo I."/>
            <person name="Lander E."/>
            <person name="Nusbaum C."/>
        </authorList>
    </citation>
    <scope>NUCLEOTIDE SEQUENCE [LARGE SCALE GENOMIC DNA]</scope>
    <source>
        <strain evidence="12 13">DAOM BR117</strain>
    </source>
</reference>
<keyword evidence="7" id="KW-0238">DNA-binding</keyword>